<evidence type="ECO:0000256" key="1">
    <source>
        <dbReference type="SAM" id="MobiDB-lite"/>
    </source>
</evidence>
<evidence type="ECO:0000313" key="3">
    <source>
        <dbReference type="EMBL" id="KAK4810773.1"/>
    </source>
</evidence>
<feature type="region of interest" description="Disordered" evidence="1">
    <location>
        <begin position="298"/>
        <end position="331"/>
    </location>
</feature>
<dbReference type="InterPro" id="IPR000477">
    <property type="entry name" value="RT_dom"/>
</dbReference>
<comment type="caution">
    <text evidence="3">The sequence shown here is derived from an EMBL/GenBank/DDBJ whole genome shotgun (WGS) entry which is preliminary data.</text>
</comment>
<proteinExistence type="predicted"/>
<protein>
    <recommendedName>
        <fullName evidence="2">Reverse transcriptase domain-containing protein</fullName>
    </recommendedName>
</protein>
<feature type="region of interest" description="Disordered" evidence="1">
    <location>
        <begin position="15"/>
        <end position="51"/>
    </location>
</feature>
<keyword evidence="4" id="KW-1185">Reference proteome</keyword>
<evidence type="ECO:0000259" key="2">
    <source>
        <dbReference type="Pfam" id="PF00078"/>
    </source>
</evidence>
<dbReference type="Pfam" id="PF00078">
    <property type="entry name" value="RVT_1"/>
    <property type="match status" value="1"/>
</dbReference>
<reference evidence="3 4" key="1">
    <citation type="journal article" date="2023" name="J. Hered.">
        <title>Chromosome-level genome of the wood stork (Mycteria americana) provides insight into avian chromosome evolution.</title>
        <authorList>
            <person name="Flamio R. Jr."/>
            <person name="Ramstad K.M."/>
        </authorList>
    </citation>
    <scope>NUCLEOTIDE SEQUENCE [LARGE SCALE GENOMIC DNA]</scope>
    <source>
        <strain evidence="3">JAX WOST 10</strain>
    </source>
</reference>
<gene>
    <name evidence="3" type="ORF">QYF61_008745</name>
</gene>
<dbReference type="PANTHER" id="PTHR33332">
    <property type="entry name" value="REVERSE TRANSCRIPTASE DOMAIN-CONTAINING PROTEIN"/>
    <property type="match status" value="1"/>
</dbReference>
<dbReference type="EMBL" id="JAUNZN010000018">
    <property type="protein sequence ID" value="KAK4810773.1"/>
    <property type="molecule type" value="Genomic_DNA"/>
</dbReference>
<organism evidence="3 4">
    <name type="scientific">Mycteria americana</name>
    <name type="common">Wood stork</name>
    <dbReference type="NCBI Taxonomy" id="33587"/>
    <lineage>
        <taxon>Eukaryota</taxon>
        <taxon>Metazoa</taxon>
        <taxon>Chordata</taxon>
        <taxon>Craniata</taxon>
        <taxon>Vertebrata</taxon>
        <taxon>Euteleostomi</taxon>
        <taxon>Archelosauria</taxon>
        <taxon>Archosauria</taxon>
        <taxon>Dinosauria</taxon>
        <taxon>Saurischia</taxon>
        <taxon>Theropoda</taxon>
        <taxon>Coelurosauria</taxon>
        <taxon>Aves</taxon>
        <taxon>Neognathae</taxon>
        <taxon>Neoaves</taxon>
        <taxon>Aequornithes</taxon>
        <taxon>Ciconiiformes</taxon>
        <taxon>Ciconiidae</taxon>
        <taxon>Mycteria</taxon>
    </lineage>
</organism>
<accession>A0AAN7NHD5</accession>
<dbReference type="AlphaFoldDB" id="A0AAN7NHD5"/>
<feature type="compositionally biased region" description="Basic and acidic residues" evidence="1">
    <location>
        <begin position="223"/>
        <end position="238"/>
    </location>
</feature>
<feature type="region of interest" description="Disordered" evidence="1">
    <location>
        <begin position="223"/>
        <end position="248"/>
    </location>
</feature>
<name>A0AAN7NHD5_MYCAM</name>
<evidence type="ECO:0000313" key="4">
    <source>
        <dbReference type="Proteomes" id="UP001333110"/>
    </source>
</evidence>
<dbReference type="Proteomes" id="UP001333110">
    <property type="component" value="Unassembled WGS sequence"/>
</dbReference>
<sequence>MELIFFIVACMGQEEKEKRREEKRREEKRREEKRREEKRREEKRREKRREEELSSVQNPAFVLVKFHVTDDCPMLQSIQNPLQGLLSLKRVNSTSQFSIVSKLAKEGKAQRDLINVYKYLKGGCKADGARLFSVVPSDRTRGNGHKLKHRRFHLNIRKCFFTVRVTEHWNRFPREVVESPSLEIFKSHLDMVLGNLLSVALFEQGERVKKLLRNSSWGRGVRKCERNNPADTKVREEGGGGGAPGARAKIPLQPVVKTMVRQVVPLQPMEVHGGADIHPAARGGPHAGAGGYALKEAAARGEPTQEQAPSRNCGPVERSPRRSRFSGRTCDPMGDPRWSSLLLKDCTPWKGPMLEQFLKNCSPWEGPTLEKVVAWEPGMHVSLREPNKIKAEANKGDIVAGVCYRQGEEANKAFFKQLEELYRSQIKGNKSFYYHFNSKRLNKETVGLLLNGMGDLVTADIDEAEGTSVPGKIIEKVLLEHVFGHMKEKVIGNSQHAFTKGLSCLTNLIAFCDKMAGFVDEGRALDVIYLDFSRTFNTVSHNILVSKLGYYSLDGWTTRWRVVVNGLYSTGVPVTSGVLQGSILGPVLFKIFIKHLEEVMHLALVKSWEDEVNTLKGRAAIQRDLDRLEEWADRNDKCQVLHLGKKNPWHEYHLGTGWGAALLKRTRESWKTAS</sequence>
<feature type="domain" description="Reverse transcriptase" evidence="2">
    <location>
        <begin position="470"/>
        <end position="630"/>
    </location>
</feature>